<keyword evidence="3" id="KW-0808">Transferase</keyword>
<sequence length="98" mass="11249">MGARHFAFRTITQLEARFNSKKLQRYDWMFLNDEEFTEEFKAAAMNAPWSYEISGHLLPLPDSMQIYLLILGISAHEANFPALCQPADGEVNDVKVKI</sequence>
<keyword evidence="5" id="KW-1185">Reference proteome</keyword>
<evidence type="ECO:0000256" key="2">
    <source>
        <dbReference type="ARBA" id="ARBA00022676"/>
    </source>
</evidence>
<dbReference type="InterPro" id="IPR002685">
    <property type="entry name" value="Glyco_trans_15"/>
</dbReference>
<reference evidence="4 5" key="1">
    <citation type="submission" date="2023-01" db="EMBL/GenBank/DDBJ databases">
        <title>Analysis of 21 Apiospora genomes using comparative genomics revels a genus with tremendous synthesis potential of carbohydrate active enzymes and secondary metabolites.</title>
        <authorList>
            <person name="Sorensen T."/>
        </authorList>
    </citation>
    <scope>NUCLEOTIDE SEQUENCE [LARGE SCALE GENOMIC DNA]</scope>
    <source>
        <strain evidence="4 5">CBS 33761</strain>
    </source>
</reference>
<evidence type="ECO:0000256" key="3">
    <source>
        <dbReference type="ARBA" id="ARBA00022679"/>
    </source>
</evidence>
<accession>A0ABR1U0P1</accession>
<organism evidence="4 5">
    <name type="scientific">Apiospora rasikravindrae</name>
    <dbReference type="NCBI Taxonomy" id="990691"/>
    <lineage>
        <taxon>Eukaryota</taxon>
        <taxon>Fungi</taxon>
        <taxon>Dikarya</taxon>
        <taxon>Ascomycota</taxon>
        <taxon>Pezizomycotina</taxon>
        <taxon>Sordariomycetes</taxon>
        <taxon>Xylariomycetidae</taxon>
        <taxon>Amphisphaeriales</taxon>
        <taxon>Apiosporaceae</taxon>
        <taxon>Apiospora</taxon>
    </lineage>
</organism>
<dbReference type="Pfam" id="PF01793">
    <property type="entry name" value="Glyco_transf_15"/>
    <property type="match status" value="1"/>
</dbReference>
<comment type="caution">
    <text evidence="4">The sequence shown here is derived from an EMBL/GenBank/DDBJ whole genome shotgun (WGS) entry which is preliminary data.</text>
</comment>
<evidence type="ECO:0000313" key="4">
    <source>
        <dbReference type="EMBL" id="KAK8052442.1"/>
    </source>
</evidence>
<proteinExistence type="inferred from homology"/>
<dbReference type="Gene3D" id="3.90.550.10">
    <property type="entry name" value="Spore Coat Polysaccharide Biosynthesis Protein SpsA, Chain A"/>
    <property type="match status" value="1"/>
</dbReference>
<dbReference type="EMBL" id="JAQQWK010000002">
    <property type="protein sequence ID" value="KAK8052442.1"/>
    <property type="molecule type" value="Genomic_DNA"/>
</dbReference>
<keyword evidence="2" id="KW-0328">Glycosyltransferase</keyword>
<evidence type="ECO:0000256" key="1">
    <source>
        <dbReference type="ARBA" id="ARBA00007677"/>
    </source>
</evidence>
<protein>
    <submittedName>
        <fullName evidence="4">Uncharacterized protein</fullName>
    </submittedName>
</protein>
<evidence type="ECO:0000313" key="5">
    <source>
        <dbReference type="Proteomes" id="UP001444661"/>
    </source>
</evidence>
<comment type="similarity">
    <text evidence="1">Belongs to the glycosyltransferase 15 family.</text>
</comment>
<dbReference type="SUPFAM" id="SSF53448">
    <property type="entry name" value="Nucleotide-diphospho-sugar transferases"/>
    <property type="match status" value="1"/>
</dbReference>
<dbReference type="Proteomes" id="UP001444661">
    <property type="component" value="Unassembled WGS sequence"/>
</dbReference>
<name>A0ABR1U0P1_9PEZI</name>
<dbReference type="InterPro" id="IPR029044">
    <property type="entry name" value="Nucleotide-diphossugar_trans"/>
</dbReference>
<gene>
    <name evidence="4" type="ORF">PG993_003827</name>
</gene>